<organism evidence="2 3">
    <name type="scientific">Rhizobium fredii</name>
    <name type="common">Sinorhizobium fredii</name>
    <dbReference type="NCBI Taxonomy" id="380"/>
    <lineage>
        <taxon>Bacteria</taxon>
        <taxon>Pseudomonadati</taxon>
        <taxon>Pseudomonadota</taxon>
        <taxon>Alphaproteobacteria</taxon>
        <taxon>Hyphomicrobiales</taxon>
        <taxon>Rhizobiaceae</taxon>
        <taxon>Sinorhizobium/Ensifer group</taxon>
        <taxon>Sinorhizobium</taxon>
    </lineage>
</organism>
<feature type="transmembrane region" description="Helical" evidence="1">
    <location>
        <begin position="46"/>
        <end position="67"/>
    </location>
</feature>
<keyword evidence="1" id="KW-0812">Transmembrane</keyword>
<protein>
    <submittedName>
        <fullName evidence="2">Uncharacterized protein</fullName>
    </submittedName>
</protein>
<keyword evidence="1" id="KW-1133">Transmembrane helix</keyword>
<sequence>MLNFAGGGMPMEIGSCREGPVPRRRSLQLSIVAVVTREEKRMSQEWPMFILQCIVVFGLVSALFIRFGE</sequence>
<evidence type="ECO:0000313" key="2">
    <source>
        <dbReference type="EMBL" id="AUX76715.1"/>
    </source>
</evidence>
<evidence type="ECO:0000313" key="3">
    <source>
        <dbReference type="Proteomes" id="UP000239340"/>
    </source>
</evidence>
<gene>
    <name evidence="2" type="ORF">NXT3_CH02150</name>
</gene>
<proteinExistence type="predicted"/>
<dbReference type="AlphaFoldDB" id="A0A2L0H5F4"/>
<name>A0A2L0H5F4_RHIFR</name>
<reference evidence="2 3" key="1">
    <citation type="submission" date="2017-10" db="EMBL/GenBank/DDBJ databases">
        <title>Analysis of the genome sequences of Rhizobium populations associated to common bean (phaseolus vulgaris).</title>
        <authorList>
            <person name="Bustos P."/>
            <person name="Santamaria R.I."/>
            <person name="Miranda-Sanchez F."/>
            <person name="Perez-Carrascal O."/>
            <person name="Juarez S."/>
            <person name="Lozano L."/>
            <person name="Martinez-Flores I."/>
            <person name="Vinuesa P."/>
            <person name="Martinez-Romero E."/>
            <person name="Cevallos M.A."/>
            <person name="Romero D."/>
            <person name="Davila G."/>
            <person name="Gonzalez V."/>
        </authorList>
    </citation>
    <scope>NUCLEOTIDE SEQUENCE [LARGE SCALE GENOMIC DNA]</scope>
    <source>
        <strain evidence="2 3">NXT3</strain>
    </source>
</reference>
<evidence type="ECO:0000256" key="1">
    <source>
        <dbReference type="SAM" id="Phobius"/>
    </source>
</evidence>
<keyword evidence="1" id="KW-0472">Membrane</keyword>
<accession>A0A2L0H5F4</accession>
<dbReference type="EMBL" id="CP024307">
    <property type="protein sequence ID" value="AUX76715.1"/>
    <property type="molecule type" value="Genomic_DNA"/>
</dbReference>
<dbReference type="Proteomes" id="UP000239340">
    <property type="component" value="Chromosome"/>
</dbReference>